<evidence type="ECO:0000256" key="1">
    <source>
        <dbReference type="SAM" id="MobiDB-lite"/>
    </source>
</evidence>
<reference evidence="3 5" key="2">
    <citation type="submission" date="2019-03" db="EMBL/GenBank/DDBJ databases">
        <title>Genomic Encyclopedia of Type Strains, Phase IV (KMG-IV): sequencing the most valuable type-strain genomes for metagenomic binning, comparative biology and taxonomic classification.</title>
        <authorList>
            <person name="Goeker M."/>
        </authorList>
    </citation>
    <scope>NUCLEOTIDE SEQUENCE [LARGE SCALE GENOMIC DNA]</scope>
    <source>
        <strain evidence="3 5">DSM 15264</strain>
    </source>
</reference>
<accession>A0A2S5T333</accession>
<dbReference type="Proteomes" id="UP000239406">
    <property type="component" value="Unassembled WGS sequence"/>
</dbReference>
<gene>
    <name evidence="2" type="ORF">C1702_12485</name>
    <name evidence="3" type="ORF">EV676_11161</name>
</gene>
<dbReference type="AlphaFoldDB" id="A0A2S5T333"/>
<feature type="region of interest" description="Disordered" evidence="1">
    <location>
        <begin position="1"/>
        <end position="62"/>
    </location>
</feature>
<evidence type="ECO:0000313" key="5">
    <source>
        <dbReference type="Proteomes" id="UP000294772"/>
    </source>
</evidence>
<keyword evidence="4" id="KW-1185">Reference proteome</keyword>
<reference evidence="2 4" key="1">
    <citation type="submission" date="2018-02" db="EMBL/GenBank/DDBJ databases">
        <title>Reclassifiation of [Polyangium] brachysporum DSM 7029 as Guopingzhaonella breviflexa gen. nov., sp. nov., a member of the family Comamonadaceae.</title>
        <authorList>
            <person name="Tang B."/>
        </authorList>
    </citation>
    <scope>NUCLEOTIDE SEQUENCE [LARGE SCALE GENOMIC DNA]</scope>
    <source>
        <strain evidence="2 4">DSM 15344</strain>
    </source>
</reference>
<feature type="compositionally biased region" description="Basic residues" evidence="1">
    <location>
        <begin position="47"/>
        <end position="62"/>
    </location>
</feature>
<dbReference type="EMBL" id="PSNY01000013">
    <property type="protein sequence ID" value="PPE69308.1"/>
    <property type="molecule type" value="Genomic_DNA"/>
</dbReference>
<evidence type="ECO:0000313" key="2">
    <source>
        <dbReference type="EMBL" id="PPE69308.1"/>
    </source>
</evidence>
<dbReference type="RefSeq" id="WP_104358041.1">
    <property type="nucleotide sequence ID" value="NZ_CALFFA010000048.1"/>
</dbReference>
<protein>
    <submittedName>
        <fullName evidence="2">Uncharacterized protein</fullName>
    </submittedName>
</protein>
<proteinExistence type="predicted"/>
<dbReference type="Proteomes" id="UP000294772">
    <property type="component" value="Unassembled WGS sequence"/>
</dbReference>
<name>A0A2S5T333_9BURK</name>
<evidence type="ECO:0000313" key="4">
    <source>
        <dbReference type="Proteomes" id="UP000239406"/>
    </source>
</evidence>
<evidence type="ECO:0000313" key="3">
    <source>
        <dbReference type="EMBL" id="TCP04160.1"/>
    </source>
</evidence>
<dbReference type="EMBL" id="SLXF01000011">
    <property type="protein sequence ID" value="TCP04160.1"/>
    <property type="molecule type" value="Genomic_DNA"/>
</dbReference>
<comment type="caution">
    <text evidence="2">The sequence shown here is derived from an EMBL/GenBank/DDBJ whole genome shotgun (WGS) entry which is preliminary data.</text>
</comment>
<organism evidence="2 4">
    <name type="scientific">Caldimonas thermodepolymerans</name>
    <dbReference type="NCBI Taxonomy" id="215580"/>
    <lineage>
        <taxon>Bacteria</taxon>
        <taxon>Pseudomonadati</taxon>
        <taxon>Pseudomonadota</taxon>
        <taxon>Betaproteobacteria</taxon>
        <taxon>Burkholderiales</taxon>
        <taxon>Sphaerotilaceae</taxon>
        <taxon>Caldimonas</taxon>
    </lineage>
</organism>
<sequence>MDKPLPAATIQDAHGTPARRSEDRTLAGVVPASLPTGEGALPAAAHPWRRRLHQPHRRCSRR</sequence>